<sequence>MGIYLGIDTSNYTTSVAVYDGEKNKIIHKRKLLPVKNGQCGLRQSDAVFHHTQQFYEIYKELSQEVDLKNVCAVGVSSKPRPVENSYMPCFTVGVNIAHVLADTLHVPMYEFSHQEGHIAAAVFSCGKTDLLNCDFIAFHLSGGTTEALLVNCSGGFIKDISIVGETLDLNAGQAVDRAGVQMGLSFPCGKEIEKLAKEFYLNIEKYMPEDKAQKYRRNGSKKKLFNIKTSVKEGRCCLSGVENKCSQMLKSGDSKEKTAAYCLAYVEETLSDMTRYILEKFGDYPLIYAGGVMSNSIIRERMERDFNCSFASAEFSSDNAGGIAFLTGIKHCKSR</sequence>
<evidence type="ECO:0000256" key="4">
    <source>
        <dbReference type="ARBA" id="ARBA00022723"/>
    </source>
</evidence>
<dbReference type="SUPFAM" id="SSF53067">
    <property type="entry name" value="Actin-like ATPase domain"/>
    <property type="match status" value="1"/>
</dbReference>
<dbReference type="AlphaFoldDB" id="A0A9D1S7Z6"/>
<name>A0A9D1S7Z6_9FIRM</name>
<dbReference type="InterPro" id="IPR043129">
    <property type="entry name" value="ATPase_NBD"/>
</dbReference>
<dbReference type="GO" id="GO:0005829">
    <property type="term" value="C:cytosol"/>
    <property type="evidence" value="ECO:0007669"/>
    <property type="project" value="TreeGrafter"/>
</dbReference>
<dbReference type="Gene3D" id="3.30.420.40">
    <property type="match status" value="2"/>
</dbReference>
<evidence type="ECO:0000256" key="6">
    <source>
        <dbReference type="ARBA" id="ARBA00048117"/>
    </source>
</evidence>
<comment type="catalytic activity">
    <reaction evidence="6">
        <text>L-threonylcarbamoyladenylate + adenosine(37) in tRNA = N(6)-L-threonylcarbamoyladenosine(37) in tRNA + AMP + H(+)</text>
        <dbReference type="Rhea" id="RHEA:37059"/>
        <dbReference type="Rhea" id="RHEA-COMP:10162"/>
        <dbReference type="Rhea" id="RHEA-COMP:10163"/>
        <dbReference type="ChEBI" id="CHEBI:15378"/>
        <dbReference type="ChEBI" id="CHEBI:73682"/>
        <dbReference type="ChEBI" id="CHEBI:74411"/>
        <dbReference type="ChEBI" id="CHEBI:74418"/>
        <dbReference type="ChEBI" id="CHEBI:456215"/>
        <dbReference type="EC" id="2.3.1.234"/>
    </reaction>
</comment>
<dbReference type="GO" id="GO:0008033">
    <property type="term" value="P:tRNA processing"/>
    <property type="evidence" value="ECO:0007669"/>
    <property type="project" value="UniProtKB-KW"/>
</dbReference>
<keyword evidence="5" id="KW-0012">Acyltransferase</keyword>
<dbReference type="Pfam" id="PF00814">
    <property type="entry name" value="TsaD"/>
    <property type="match status" value="1"/>
</dbReference>
<dbReference type="EC" id="2.3.1.234" evidence="1"/>
<protein>
    <recommendedName>
        <fullName evidence="1">N(6)-L-threonylcarbamoyladenine synthase</fullName>
        <ecNumber evidence="1">2.3.1.234</ecNumber>
    </recommendedName>
</protein>
<evidence type="ECO:0000256" key="1">
    <source>
        <dbReference type="ARBA" id="ARBA00012156"/>
    </source>
</evidence>
<evidence type="ECO:0000313" key="9">
    <source>
        <dbReference type="Proteomes" id="UP000824118"/>
    </source>
</evidence>
<keyword evidence="2" id="KW-0808">Transferase</keyword>
<evidence type="ECO:0000256" key="5">
    <source>
        <dbReference type="ARBA" id="ARBA00023315"/>
    </source>
</evidence>
<dbReference type="GO" id="GO:0046872">
    <property type="term" value="F:metal ion binding"/>
    <property type="evidence" value="ECO:0007669"/>
    <property type="project" value="UniProtKB-KW"/>
</dbReference>
<keyword evidence="3" id="KW-0819">tRNA processing</keyword>
<dbReference type="InterPro" id="IPR017861">
    <property type="entry name" value="KAE1/TsaD"/>
</dbReference>
<organism evidence="8 9">
    <name type="scientific">Candidatus Limousia pullorum</name>
    <dbReference type="NCBI Taxonomy" id="2840860"/>
    <lineage>
        <taxon>Bacteria</taxon>
        <taxon>Bacillati</taxon>
        <taxon>Bacillota</taxon>
        <taxon>Clostridia</taxon>
        <taxon>Eubacteriales</taxon>
        <taxon>Oscillospiraceae</taxon>
        <taxon>Oscillospiraceae incertae sedis</taxon>
        <taxon>Candidatus Limousia</taxon>
    </lineage>
</organism>
<dbReference type="GO" id="GO:0061711">
    <property type="term" value="F:tRNA N(6)-L-threonylcarbamoyladenine synthase activity"/>
    <property type="evidence" value="ECO:0007669"/>
    <property type="project" value="UniProtKB-EC"/>
</dbReference>
<evidence type="ECO:0000313" key="8">
    <source>
        <dbReference type="EMBL" id="HIU49882.1"/>
    </source>
</evidence>
<reference evidence="8" key="1">
    <citation type="submission" date="2020-10" db="EMBL/GenBank/DDBJ databases">
        <authorList>
            <person name="Gilroy R."/>
        </authorList>
    </citation>
    <scope>NUCLEOTIDE SEQUENCE</scope>
    <source>
        <strain evidence="8">ChiGjej1B1-1684</strain>
    </source>
</reference>
<evidence type="ECO:0000256" key="3">
    <source>
        <dbReference type="ARBA" id="ARBA00022694"/>
    </source>
</evidence>
<dbReference type="EMBL" id="DVNG01000033">
    <property type="protein sequence ID" value="HIU49882.1"/>
    <property type="molecule type" value="Genomic_DNA"/>
</dbReference>
<reference evidence="8" key="2">
    <citation type="journal article" date="2021" name="PeerJ">
        <title>Extensive microbial diversity within the chicken gut microbiome revealed by metagenomics and culture.</title>
        <authorList>
            <person name="Gilroy R."/>
            <person name="Ravi A."/>
            <person name="Getino M."/>
            <person name="Pursley I."/>
            <person name="Horton D.L."/>
            <person name="Alikhan N.F."/>
            <person name="Baker D."/>
            <person name="Gharbi K."/>
            <person name="Hall N."/>
            <person name="Watson M."/>
            <person name="Adriaenssens E.M."/>
            <person name="Foster-Nyarko E."/>
            <person name="Jarju S."/>
            <person name="Secka A."/>
            <person name="Antonio M."/>
            <person name="Oren A."/>
            <person name="Chaudhuri R.R."/>
            <person name="La Ragione R."/>
            <person name="Hildebrand F."/>
            <person name="Pallen M.J."/>
        </authorList>
    </citation>
    <scope>NUCLEOTIDE SEQUENCE</scope>
    <source>
        <strain evidence="8">ChiGjej1B1-1684</strain>
    </source>
</reference>
<dbReference type="PANTHER" id="PTHR11735">
    <property type="entry name" value="TRNA N6-ADENOSINE THREONYLCARBAMOYLTRANSFERASE"/>
    <property type="match status" value="1"/>
</dbReference>
<gene>
    <name evidence="8" type="ORF">IAD22_02550</name>
</gene>
<evidence type="ECO:0000259" key="7">
    <source>
        <dbReference type="Pfam" id="PF00814"/>
    </source>
</evidence>
<comment type="caution">
    <text evidence="8">The sequence shown here is derived from an EMBL/GenBank/DDBJ whole genome shotgun (WGS) entry which is preliminary data.</text>
</comment>
<proteinExistence type="predicted"/>
<feature type="domain" description="Gcp-like" evidence="7">
    <location>
        <begin position="47"/>
        <end position="325"/>
    </location>
</feature>
<dbReference type="Proteomes" id="UP000824118">
    <property type="component" value="Unassembled WGS sequence"/>
</dbReference>
<keyword evidence="4" id="KW-0479">Metal-binding</keyword>
<dbReference type="InterPro" id="IPR000905">
    <property type="entry name" value="Gcp-like_dom"/>
</dbReference>
<accession>A0A9D1S7Z6</accession>
<dbReference type="PRINTS" id="PR00789">
    <property type="entry name" value="OSIALOPTASE"/>
</dbReference>
<evidence type="ECO:0000256" key="2">
    <source>
        <dbReference type="ARBA" id="ARBA00022679"/>
    </source>
</evidence>
<dbReference type="PANTHER" id="PTHR11735:SF11">
    <property type="entry name" value="TRNA THREONYLCARBAMOYLADENOSINE BIOSYNTHESIS PROTEIN TSAB"/>
    <property type="match status" value="1"/>
</dbReference>